<reference evidence="2 3" key="1">
    <citation type="journal article" date="2024" name="G3 (Bethesda)">
        <title>Genome assembly of Hibiscus sabdariffa L. provides insights into metabolisms of medicinal natural products.</title>
        <authorList>
            <person name="Kim T."/>
        </authorList>
    </citation>
    <scope>NUCLEOTIDE SEQUENCE [LARGE SCALE GENOMIC DNA]</scope>
    <source>
        <strain evidence="2">TK-2024</strain>
        <tissue evidence="2">Old leaves</tissue>
    </source>
</reference>
<proteinExistence type="predicted"/>
<accession>A0ABR2QX11</accession>
<name>A0ABR2QX11_9ROSI</name>
<gene>
    <name evidence="2" type="ORF">V6N11_042437</name>
</gene>
<protein>
    <recommendedName>
        <fullName evidence="1">Reverse transcriptase zinc-binding domain-containing protein</fullName>
    </recommendedName>
</protein>
<dbReference type="Proteomes" id="UP001396334">
    <property type="component" value="Unassembled WGS sequence"/>
</dbReference>
<keyword evidence="3" id="KW-1185">Reference proteome</keyword>
<sequence length="206" mass="23546">MNKSKMRALFAILCILIASTLFIPTVSMAGGRQLQQPWSVANGAAVDFLDDVWVPSLGSLRPYVLDISQELFGLSFSDFMDGNDNWDLPLLFMFSPAVVSHIISITCLDSNDIADKPLWRMATSHSFSISSAYESLVSSLWDDKSSCWKCFWTQPVPQWLRFFLWLSFKKRLMTNVEHCRRFIGQNPICPCFHMYVETTAHVLRDC</sequence>
<comment type="caution">
    <text evidence="2">The sequence shown here is derived from an EMBL/GenBank/DDBJ whole genome shotgun (WGS) entry which is preliminary data.</text>
</comment>
<dbReference type="InterPro" id="IPR026960">
    <property type="entry name" value="RVT-Znf"/>
</dbReference>
<evidence type="ECO:0000313" key="3">
    <source>
        <dbReference type="Proteomes" id="UP001396334"/>
    </source>
</evidence>
<organism evidence="2 3">
    <name type="scientific">Hibiscus sabdariffa</name>
    <name type="common">roselle</name>
    <dbReference type="NCBI Taxonomy" id="183260"/>
    <lineage>
        <taxon>Eukaryota</taxon>
        <taxon>Viridiplantae</taxon>
        <taxon>Streptophyta</taxon>
        <taxon>Embryophyta</taxon>
        <taxon>Tracheophyta</taxon>
        <taxon>Spermatophyta</taxon>
        <taxon>Magnoliopsida</taxon>
        <taxon>eudicotyledons</taxon>
        <taxon>Gunneridae</taxon>
        <taxon>Pentapetalae</taxon>
        <taxon>rosids</taxon>
        <taxon>malvids</taxon>
        <taxon>Malvales</taxon>
        <taxon>Malvaceae</taxon>
        <taxon>Malvoideae</taxon>
        <taxon>Hibiscus</taxon>
    </lineage>
</organism>
<feature type="domain" description="Reverse transcriptase zinc-binding" evidence="1">
    <location>
        <begin position="127"/>
        <end position="206"/>
    </location>
</feature>
<evidence type="ECO:0000313" key="2">
    <source>
        <dbReference type="EMBL" id="KAK9004987.1"/>
    </source>
</evidence>
<dbReference type="Pfam" id="PF13966">
    <property type="entry name" value="zf-RVT"/>
    <property type="match status" value="1"/>
</dbReference>
<dbReference type="EMBL" id="JBBPBN010000030">
    <property type="protein sequence ID" value="KAK9004987.1"/>
    <property type="molecule type" value="Genomic_DNA"/>
</dbReference>
<evidence type="ECO:0000259" key="1">
    <source>
        <dbReference type="Pfam" id="PF13966"/>
    </source>
</evidence>